<dbReference type="SUPFAM" id="SSF90123">
    <property type="entry name" value="ABC transporter transmembrane region"/>
    <property type="match status" value="1"/>
</dbReference>
<comment type="caution">
    <text evidence="10">The sequence shown here is derived from an EMBL/GenBank/DDBJ whole genome shotgun (WGS) entry which is preliminary data.</text>
</comment>
<dbReference type="CDD" id="cd18552">
    <property type="entry name" value="ABC_6TM_MsbA_like"/>
    <property type="match status" value="1"/>
</dbReference>
<feature type="transmembrane region" description="Helical" evidence="7">
    <location>
        <begin position="18"/>
        <end position="36"/>
    </location>
</feature>
<dbReference type="GO" id="GO:0005886">
    <property type="term" value="C:plasma membrane"/>
    <property type="evidence" value="ECO:0007669"/>
    <property type="project" value="UniProtKB-SubCell"/>
</dbReference>
<evidence type="ECO:0000259" key="8">
    <source>
        <dbReference type="PROSITE" id="PS50893"/>
    </source>
</evidence>
<keyword evidence="10" id="KW-0378">Hydrolase</keyword>
<dbReference type="PROSITE" id="PS50893">
    <property type="entry name" value="ABC_TRANSPORTER_2"/>
    <property type="match status" value="1"/>
</dbReference>
<dbReference type="GO" id="GO:0016887">
    <property type="term" value="F:ATP hydrolysis activity"/>
    <property type="evidence" value="ECO:0007669"/>
    <property type="project" value="InterPro"/>
</dbReference>
<dbReference type="PROSITE" id="PS00211">
    <property type="entry name" value="ABC_TRANSPORTER_1"/>
    <property type="match status" value="1"/>
</dbReference>
<feature type="transmembrane region" description="Helical" evidence="7">
    <location>
        <begin position="162"/>
        <end position="180"/>
    </location>
</feature>
<feature type="transmembrane region" description="Helical" evidence="7">
    <location>
        <begin position="132"/>
        <end position="156"/>
    </location>
</feature>
<keyword evidence="6 7" id="KW-0472">Membrane</keyword>
<keyword evidence="11" id="KW-1185">Reference proteome</keyword>
<dbReference type="Pfam" id="PF00005">
    <property type="entry name" value="ABC_tran"/>
    <property type="match status" value="1"/>
</dbReference>
<protein>
    <submittedName>
        <fullName evidence="10">Subfamily B ATP-binding cassette protein MsbA</fullName>
        <ecNumber evidence="10">3.6.3.-</ecNumber>
    </submittedName>
</protein>
<dbReference type="GO" id="GO:0015421">
    <property type="term" value="F:ABC-type oligopeptide transporter activity"/>
    <property type="evidence" value="ECO:0007669"/>
    <property type="project" value="TreeGrafter"/>
</dbReference>
<dbReference type="SUPFAM" id="SSF52540">
    <property type="entry name" value="P-loop containing nucleoside triphosphate hydrolases"/>
    <property type="match status" value="1"/>
</dbReference>
<evidence type="ECO:0000256" key="4">
    <source>
        <dbReference type="ARBA" id="ARBA00022840"/>
    </source>
</evidence>
<organism evidence="10 11">
    <name type="scientific">Halanaerobacter jeridensis</name>
    <dbReference type="NCBI Taxonomy" id="706427"/>
    <lineage>
        <taxon>Bacteria</taxon>
        <taxon>Bacillati</taxon>
        <taxon>Bacillota</taxon>
        <taxon>Clostridia</taxon>
        <taxon>Halanaerobiales</taxon>
        <taxon>Halobacteroidaceae</taxon>
        <taxon>Halanaerobacter</taxon>
    </lineage>
</organism>
<evidence type="ECO:0000256" key="1">
    <source>
        <dbReference type="ARBA" id="ARBA00004651"/>
    </source>
</evidence>
<dbReference type="PANTHER" id="PTHR43394:SF1">
    <property type="entry name" value="ATP-BINDING CASSETTE SUB-FAMILY B MEMBER 10, MITOCHONDRIAL"/>
    <property type="match status" value="1"/>
</dbReference>
<dbReference type="InterPro" id="IPR003439">
    <property type="entry name" value="ABC_transporter-like_ATP-bd"/>
</dbReference>
<dbReference type="Pfam" id="PF00664">
    <property type="entry name" value="ABC_membrane"/>
    <property type="match status" value="1"/>
</dbReference>
<feature type="transmembrane region" description="Helical" evidence="7">
    <location>
        <begin position="62"/>
        <end position="79"/>
    </location>
</feature>
<dbReference type="Gene3D" id="1.20.1560.10">
    <property type="entry name" value="ABC transporter type 1, transmembrane domain"/>
    <property type="match status" value="1"/>
</dbReference>
<evidence type="ECO:0000313" key="10">
    <source>
        <dbReference type="EMBL" id="MBM7556975.1"/>
    </source>
</evidence>
<dbReference type="RefSeq" id="WP_204701741.1">
    <property type="nucleotide sequence ID" value="NZ_JAFBDQ010000008.1"/>
</dbReference>
<keyword evidence="2 7" id="KW-0812">Transmembrane</keyword>
<evidence type="ECO:0000256" key="7">
    <source>
        <dbReference type="SAM" id="Phobius"/>
    </source>
</evidence>
<evidence type="ECO:0000313" key="11">
    <source>
        <dbReference type="Proteomes" id="UP000774000"/>
    </source>
</evidence>
<evidence type="ECO:0000256" key="3">
    <source>
        <dbReference type="ARBA" id="ARBA00022741"/>
    </source>
</evidence>
<dbReference type="AlphaFoldDB" id="A0A938XT08"/>
<name>A0A938XT08_9FIRM</name>
<dbReference type="EC" id="3.6.3.-" evidence="10"/>
<dbReference type="InterPro" id="IPR036640">
    <property type="entry name" value="ABC1_TM_sf"/>
</dbReference>
<reference evidence="10" key="1">
    <citation type="submission" date="2021-01" db="EMBL/GenBank/DDBJ databases">
        <title>Genomic Encyclopedia of Type Strains, Phase IV (KMG-IV): sequencing the most valuable type-strain genomes for metagenomic binning, comparative biology and taxonomic classification.</title>
        <authorList>
            <person name="Goeker M."/>
        </authorList>
    </citation>
    <scope>NUCLEOTIDE SEQUENCE</scope>
    <source>
        <strain evidence="10">DSM 23230</strain>
    </source>
</reference>
<dbReference type="InterPro" id="IPR027417">
    <property type="entry name" value="P-loop_NTPase"/>
</dbReference>
<dbReference type="InterPro" id="IPR039421">
    <property type="entry name" value="Type_1_exporter"/>
</dbReference>
<dbReference type="Gene3D" id="3.40.50.300">
    <property type="entry name" value="P-loop containing nucleotide triphosphate hydrolases"/>
    <property type="match status" value="1"/>
</dbReference>
<dbReference type="GO" id="GO:0090374">
    <property type="term" value="P:oligopeptide export from mitochondrion"/>
    <property type="evidence" value="ECO:0007669"/>
    <property type="project" value="TreeGrafter"/>
</dbReference>
<keyword evidence="4 10" id="KW-0067">ATP-binding</keyword>
<evidence type="ECO:0000256" key="5">
    <source>
        <dbReference type="ARBA" id="ARBA00022989"/>
    </source>
</evidence>
<feature type="transmembrane region" description="Helical" evidence="7">
    <location>
        <begin position="245"/>
        <end position="267"/>
    </location>
</feature>
<dbReference type="FunFam" id="3.40.50.300:FF:000218">
    <property type="entry name" value="Multidrug ABC transporter ATP-binding protein"/>
    <property type="match status" value="1"/>
</dbReference>
<dbReference type="GO" id="GO:0005524">
    <property type="term" value="F:ATP binding"/>
    <property type="evidence" value="ECO:0007669"/>
    <property type="project" value="UniProtKB-KW"/>
</dbReference>
<evidence type="ECO:0000256" key="2">
    <source>
        <dbReference type="ARBA" id="ARBA00022692"/>
    </source>
</evidence>
<keyword evidence="3" id="KW-0547">Nucleotide-binding</keyword>
<dbReference type="SMART" id="SM00382">
    <property type="entry name" value="AAA"/>
    <property type="match status" value="1"/>
</dbReference>
<dbReference type="PANTHER" id="PTHR43394">
    <property type="entry name" value="ATP-DEPENDENT PERMEASE MDL1, MITOCHONDRIAL"/>
    <property type="match status" value="1"/>
</dbReference>
<evidence type="ECO:0000259" key="9">
    <source>
        <dbReference type="PROSITE" id="PS50929"/>
    </source>
</evidence>
<dbReference type="InterPro" id="IPR011527">
    <property type="entry name" value="ABC1_TM_dom"/>
</dbReference>
<dbReference type="InterPro" id="IPR017871">
    <property type="entry name" value="ABC_transporter-like_CS"/>
</dbReference>
<dbReference type="EMBL" id="JAFBDQ010000008">
    <property type="protein sequence ID" value="MBM7556975.1"/>
    <property type="molecule type" value="Genomic_DNA"/>
</dbReference>
<dbReference type="CDD" id="cd03251">
    <property type="entry name" value="ABCC_MsbA"/>
    <property type="match status" value="1"/>
</dbReference>
<sequence length="583" mass="64780">MKLAKRILKYLSPYKGRLVLAVICMIGNAALSVFFFDEFGKFIDTVITEAKQSGAAAGTDKLTTIILGLFLLFLFRALFQYGQKYLTAFVSQNAIKDLRADLYGHLQSLSLEFYSQNKTGEIMSRATNDVGIIQGAIVSGAVGVFSKSFVLALGIGKLFYDNWRLTLIAFVIFPVIGFVVDKFNRKIRKVSKRAQVKVANVSDILQETISGIRVVKSFGREEYEYERFQEQNKANFRANLKNSQLNATLTPVTEFLAAMSFLVVLWYGGLDVIKGHMTTGELTGFFTLLLYITNPLKSLTKLSGTIQRAMSAAERIFEIIDIQPSIQNSPQAQELEDVEGTIELEEVSFSYDDDELALDNINLEVDPGQMIALVGHSGAGKSTLVNLIPRFYDPDHGQIYLDDIDIKDYNVDSLRSKMGIVPQETILFGGTIEDNILYGDLDASRDEVIAAAKAANAHDFIMNFEDGYDTELGERGAGLSGGQKQRIAIARAILKDPEILILDEATSSLDTESEALVQEALERLMENRTTFVIAHRLSTVLNADRIVVMEEGQIVEQGTHDELLEYDGVYSDLYEVQLKGSKE</sequence>
<comment type="subcellular location">
    <subcellularLocation>
        <location evidence="1">Cell membrane</location>
        <topology evidence="1">Multi-pass membrane protein</topology>
    </subcellularLocation>
</comment>
<feature type="domain" description="ABC transporter" evidence="8">
    <location>
        <begin position="342"/>
        <end position="576"/>
    </location>
</feature>
<accession>A0A938XT08</accession>
<dbReference type="InterPro" id="IPR003593">
    <property type="entry name" value="AAA+_ATPase"/>
</dbReference>
<dbReference type="Proteomes" id="UP000774000">
    <property type="component" value="Unassembled WGS sequence"/>
</dbReference>
<dbReference type="PROSITE" id="PS50929">
    <property type="entry name" value="ABC_TM1F"/>
    <property type="match status" value="1"/>
</dbReference>
<keyword evidence="5 7" id="KW-1133">Transmembrane helix</keyword>
<proteinExistence type="predicted"/>
<feature type="domain" description="ABC transmembrane type-1" evidence="9">
    <location>
        <begin position="19"/>
        <end position="308"/>
    </location>
</feature>
<evidence type="ECO:0000256" key="6">
    <source>
        <dbReference type="ARBA" id="ARBA00023136"/>
    </source>
</evidence>
<gene>
    <name evidence="10" type="ORF">JOC47_001829</name>
</gene>